<keyword evidence="14" id="KW-0413">Isomerase</keyword>
<gene>
    <name evidence="21" type="primary">recQ</name>
    <name evidence="21" type="ORF">SPTER_24450</name>
</gene>
<dbReference type="GO" id="GO:0043590">
    <property type="term" value="C:bacterial nucleoid"/>
    <property type="evidence" value="ECO:0007669"/>
    <property type="project" value="TreeGrafter"/>
</dbReference>
<feature type="region of interest" description="Disordered" evidence="17">
    <location>
        <begin position="595"/>
        <end position="623"/>
    </location>
</feature>
<name>A0A517DUR0_9FIRM</name>
<evidence type="ECO:0000313" key="22">
    <source>
        <dbReference type="Proteomes" id="UP000320776"/>
    </source>
</evidence>
<dbReference type="NCBIfam" id="TIGR01389">
    <property type="entry name" value="recQ"/>
    <property type="match status" value="1"/>
</dbReference>
<evidence type="ECO:0000256" key="16">
    <source>
        <dbReference type="NCBIfam" id="TIGR01389"/>
    </source>
</evidence>
<dbReference type="PANTHER" id="PTHR13710">
    <property type="entry name" value="DNA HELICASE RECQ FAMILY MEMBER"/>
    <property type="match status" value="1"/>
</dbReference>
<keyword evidence="5" id="KW-0547">Nucleotide-binding</keyword>
<dbReference type="InterPro" id="IPR027417">
    <property type="entry name" value="P-loop_NTPase"/>
</dbReference>
<dbReference type="InterPro" id="IPR036390">
    <property type="entry name" value="WH_DNA-bd_sf"/>
</dbReference>
<sequence>MLEMARKVLKKYYGYDEFRPGQAKVIASLLNGKDTVAIMPTGAGKSLCFQIPAMLLSGITVVVSPLISLMKDQVDALTEQGIPATFINSSLTGSEAGRRLQQLRAGRYKLVYVAPERLTADWFQAAVGEINISMLAIDEAHCVSQWGHDFRPSYRNVGAFIANLPSRPVIGAFTATATPEVKTDIANLLALRWPQIHITGFDRPNLSFTVLRGENKQQFVLQYIKANAAQSGIIYAATRKEVDGLYELLRKKGYAAGRYHAGLSDEERMSQQERFLYDDVRVMAATNAFGMGIDKSNVRYVIHYNMPKNMESYYQEAGRSGRDGEPGECILLFGPQDPLLQRFLIDKSVEQPERKQHELKKLQEMVDYCHTPDCLRQYILSYFGEPAADAGCGHCGNCTADGEQVDITVDAQKVFSCVYRLRERFGIAVIAEVLKGSKNKKVQQLGLDRLPTYGLMAERTLPDIKSLVQRLVATGYLRLTESEYPVVKLETAAMAVLRSEAQVWQKVFSERQPLVADDRLFELLRVCRKRLSEREGVPPFVVFADTTLREMSQHRPVDLSALRQIKGVGELKLQKYGKEFLTVITQYLVENSAAATSPRPLPDSKPAPKERAAAKKSPGKVETEPSHVVTLALYRQGAALEEIARERDLTVNTVQNHLVRCAQEGHAVDWDKLIPARYEELIIARIKEVGGQQLKPFKDALPDGVSYAAIKAVLCKHFGAARS</sequence>
<proteinExistence type="inferred from homology"/>
<keyword evidence="7 21" id="KW-0378">Hydrolase</keyword>
<dbReference type="Gene3D" id="3.40.50.300">
    <property type="entry name" value="P-loop containing nucleotide triphosphate hydrolases"/>
    <property type="match status" value="2"/>
</dbReference>
<organism evidence="21 22">
    <name type="scientific">Sporomusa termitida</name>
    <dbReference type="NCBI Taxonomy" id="2377"/>
    <lineage>
        <taxon>Bacteria</taxon>
        <taxon>Bacillati</taxon>
        <taxon>Bacillota</taxon>
        <taxon>Negativicutes</taxon>
        <taxon>Selenomonadales</taxon>
        <taxon>Sporomusaceae</taxon>
        <taxon>Sporomusa</taxon>
    </lineage>
</organism>
<dbReference type="Pfam" id="PF00271">
    <property type="entry name" value="Helicase_C"/>
    <property type="match status" value="1"/>
</dbReference>
<comment type="catalytic activity">
    <reaction evidence="15">
        <text>Couples ATP hydrolysis with the unwinding of duplex DNA by translocating in the 3'-5' direction.</text>
        <dbReference type="EC" id="5.6.2.4"/>
    </reaction>
</comment>
<dbReference type="RefSeq" id="WP_144350627.1">
    <property type="nucleotide sequence ID" value="NZ_CP036259.1"/>
</dbReference>
<dbReference type="EMBL" id="CP036259">
    <property type="protein sequence ID" value="QDR81089.1"/>
    <property type="molecule type" value="Genomic_DNA"/>
</dbReference>
<evidence type="ECO:0000256" key="15">
    <source>
        <dbReference type="ARBA" id="ARBA00034617"/>
    </source>
</evidence>
<keyword evidence="11" id="KW-0238">DNA-binding</keyword>
<dbReference type="InterPro" id="IPR036388">
    <property type="entry name" value="WH-like_DNA-bd_sf"/>
</dbReference>
<evidence type="ECO:0000256" key="10">
    <source>
        <dbReference type="ARBA" id="ARBA00022840"/>
    </source>
</evidence>
<keyword evidence="8 21" id="KW-0347">Helicase</keyword>
<dbReference type="GO" id="GO:0046872">
    <property type="term" value="F:metal ion binding"/>
    <property type="evidence" value="ECO:0007669"/>
    <property type="project" value="UniProtKB-KW"/>
</dbReference>
<keyword evidence="10" id="KW-0067">ATP-binding</keyword>
<feature type="domain" description="Helicase ATP-binding" evidence="19">
    <location>
        <begin position="26"/>
        <end position="195"/>
    </location>
</feature>
<dbReference type="InterPro" id="IPR011545">
    <property type="entry name" value="DEAD/DEAH_box_helicase_dom"/>
</dbReference>
<dbReference type="SMART" id="SM00956">
    <property type="entry name" value="RQC"/>
    <property type="match status" value="1"/>
</dbReference>
<dbReference type="KEGG" id="sted:SPTER_24450"/>
<comment type="cofactor">
    <cofactor evidence="1">
        <name>Mg(2+)</name>
        <dbReference type="ChEBI" id="CHEBI:18420"/>
    </cofactor>
</comment>
<reference evidence="21 22" key="1">
    <citation type="submission" date="2019-02" db="EMBL/GenBank/DDBJ databases">
        <title>Closed genome of Sporomusa termitida DSM 4440.</title>
        <authorList>
            <person name="Poehlein A."/>
            <person name="Daniel R."/>
        </authorList>
    </citation>
    <scope>NUCLEOTIDE SEQUENCE [LARGE SCALE GENOMIC DNA]</scope>
    <source>
        <strain evidence="21 22">DSM 4440</strain>
    </source>
</reference>
<dbReference type="InterPro" id="IPR014001">
    <property type="entry name" value="Helicase_ATP-bd"/>
</dbReference>
<keyword evidence="4" id="KW-0479">Metal-binding</keyword>
<dbReference type="InterPro" id="IPR018982">
    <property type="entry name" value="RQC_domain"/>
</dbReference>
<evidence type="ECO:0000256" key="11">
    <source>
        <dbReference type="ARBA" id="ARBA00023125"/>
    </source>
</evidence>
<feature type="domain" description="Helicase C-terminal" evidence="20">
    <location>
        <begin position="215"/>
        <end position="367"/>
    </location>
</feature>
<dbReference type="PROSITE" id="PS51194">
    <property type="entry name" value="HELICASE_CTER"/>
    <property type="match status" value="1"/>
</dbReference>
<comment type="similarity">
    <text evidence="3">Belongs to the helicase family. RecQ subfamily.</text>
</comment>
<dbReference type="Pfam" id="PF16124">
    <property type="entry name" value="RecQ_Zn_bind"/>
    <property type="match status" value="1"/>
</dbReference>
<dbReference type="InterPro" id="IPR002121">
    <property type="entry name" value="HRDC_dom"/>
</dbReference>
<keyword evidence="12" id="KW-0233">DNA recombination</keyword>
<dbReference type="EC" id="5.6.2.4" evidence="16"/>
<dbReference type="SUPFAM" id="SSF47819">
    <property type="entry name" value="HRDC-like"/>
    <property type="match status" value="1"/>
</dbReference>
<evidence type="ECO:0000256" key="13">
    <source>
        <dbReference type="ARBA" id="ARBA00023204"/>
    </source>
</evidence>
<evidence type="ECO:0000256" key="7">
    <source>
        <dbReference type="ARBA" id="ARBA00022801"/>
    </source>
</evidence>
<evidence type="ECO:0000256" key="8">
    <source>
        <dbReference type="ARBA" id="ARBA00022806"/>
    </source>
</evidence>
<evidence type="ECO:0000256" key="12">
    <source>
        <dbReference type="ARBA" id="ARBA00023172"/>
    </source>
</evidence>
<dbReference type="GO" id="GO:0009378">
    <property type="term" value="F:four-way junction helicase activity"/>
    <property type="evidence" value="ECO:0007669"/>
    <property type="project" value="TreeGrafter"/>
</dbReference>
<dbReference type="PANTHER" id="PTHR13710:SF105">
    <property type="entry name" value="ATP-DEPENDENT DNA HELICASE Q1"/>
    <property type="match status" value="1"/>
</dbReference>
<evidence type="ECO:0000259" key="19">
    <source>
        <dbReference type="PROSITE" id="PS51192"/>
    </source>
</evidence>
<dbReference type="CDD" id="cd17920">
    <property type="entry name" value="DEXHc_RecQ"/>
    <property type="match status" value="1"/>
</dbReference>
<evidence type="ECO:0000256" key="1">
    <source>
        <dbReference type="ARBA" id="ARBA00001946"/>
    </source>
</evidence>
<evidence type="ECO:0000256" key="4">
    <source>
        <dbReference type="ARBA" id="ARBA00022723"/>
    </source>
</evidence>
<dbReference type="Pfam" id="PF14493">
    <property type="entry name" value="HTH_40"/>
    <property type="match status" value="1"/>
</dbReference>
<dbReference type="SMART" id="SM00490">
    <property type="entry name" value="HELICc"/>
    <property type="match status" value="1"/>
</dbReference>
<feature type="compositionally biased region" description="Basic and acidic residues" evidence="17">
    <location>
        <begin position="606"/>
        <end position="623"/>
    </location>
</feature>
<dbReference type="InterPro" id="IPR029491">
    <property type="entry name" value="Helicase_HTH"/>
</dbReference>
<dbReference type="InterPro" id="IPR044876">
    <property type="entry name" value="HRDC_dom_sf"/>
</dbReference>
<dbReference type="InterPro" id="IPR010997">
    <property type="entry name" value="HRDC-like_sf"/>
</dbReference>
<dbReference type="GO" id="GO:0043138">
    <property type="term" value="F:3'-5' DNA helicase activity"/>
    <property type="evidence" value="ECO:0007669"/>
    <property type="project" value="UniProtKB-EC"/>
</dbReference>
<evidence type="ECO:0000256" key="14">
    <source>
        <dbReference type="ARBA" id="ARBA00023235"/>
    </source>
</evidence>
<dbReference type="GO" id="GO:0006310">
    <property type="term" value="P:DNA recombination"/>
    <property type="evidence" value="ECO:0007669"/>
    <property type="project" value="UniProtKB-UniRule"/>
</dbReference>
<keyword evidence="22" id="KW-1185">Reference proteome</keyword>
<evidence type="ECO:0000259" key="20">
    <source>
        <dbReference type="PROSITE" id="PS51194"/>
    </source>
</evidence>
<protein>
    <recommendedName>
        <fullName evidence="16">DNA helicase RecQ</fullName>
        <ecNumber evidence="16">5.6.2.4</ecNumber>
    </recommendedName>
</protein>
<dbReference type="PROSITE" id="PS50967">
    <property type="entry name" value="HRDC"/>
    <property type="match status" value="1"/>
</dbReference>
<evidence type="ECO:0000256" key="6">
    <source>
        <dbReference type="ARBA" id="ARBA00022763"/>
    </source>
</evidence>
<dbReference type="Gene3D" id="1.10.150.80">
    <property type="entry name" value="HRDC domain"/>
    <property type="match status" value="1"/>
</dbReference>
<dbReference type="GO" id="GO:0016787">
    <property type="term" value="F:hydrolase activity"/>
    <property type="evidence" value="ECO:0007669"/>
    <property type="project" value="UniProtKB-KW"/>
</dbReference>
<dbReference type="GO" id="GO:0005524">
    <property type="term" value="F:ATP binding"/>
    <property type="evidence" value="ECO:0007669"/>
    <property type="project" value="UniProtKB-KW"/>
</dbReference>
<comment type="cofactor">
    <cofactor evidence="2">
        <name>Zn(2+)</name>
        <dbReference type="ChEBI" id="CHEBI:29105"/>
    </cofactor>
</comment>
<dbReference type="InterPro" id="IPR001650">
    <property type="entry name" value="Helicase_C-like"/>
</dbReference>
<dbReference type="InterPro" id="IPR004589">
    <property type="entry name" value="DNA_helicase_ATP-dep_RecQ"/>
</dbReference>
<dbReference type="Proteomes" id="UP000320776">
    <property type="component" value="Chromosome"/>
</dbReference>
<dbReference type="SMART" id="SM00487">
    <property type="entry name" value="DEXDc"/>
    <property type="match status" value="1"/>
</dbReference>
<dbReference type="InterPro" id="IPR006293">
    <property type="entry name" value="DNA_helicase_ATP-dep_RecQ_bac"/>
</dbReference>
<dbReference type="GO" id="GO:0005737">
    <property type="term" value="C:cytoplasm"/>
    <property type="evidence" value="ECO:0007669"/>
    <property type="project" value="TreeGrafter"/>
</dbReference>
<evidence type="ECO:0000256" key="17">
    <source>
        <dbReference type="SAM" id="MobiDB-lite"/>
    </source>
</evidence>
<feature type="domain" description="HRDC" evidence="18">
    <location>
        <begin position="514"/>
        <end position="594"/>
    </location>
</feature>
<evidence type="ECO:0000256" key="3">
    <source>
        <dbReference type="ARBA" id="ARBA00005446"/>
    </source>
</evidence>
<keyword evidence="9" id="KW-0862">Zinc</keyword>
<dbReference type="CDD" id="cd18794">
    <property type="entry name" value="SF2_C_RecQ"/>
    <property type="match status" value="1"/>
</dbReference>
<dbReference type="GO" id="GO:0009432">
    <property type="term" value="P:SOS response"/>
    <property type="evidence" value="ECO:0007669"/>
    <property type="project" value="UniProtKB-UniRule"/>
</dbReference>
<dbReference type="Gene3D" id="1.10.10.10">
    <property type="entry name" value="Winged helix-like DNA-binding domain superfamily/Winged helix DNA-binding domain"/>
    <property type="match status" value="1"/>
</dbReference>
<dbReference type="AlphaFoldDB" id="A0A517DUR0"/>
<dbReference type="SUPFAM" id="SSF46785">
    <property type="entry name" value="Winged helix' DNA-binding domain"/>
    <property type="match status" value="1"/>
</dbReference>
<evidence type="ECO:0000259" key="18">
    <source>
        <dbReference type="PROSITE" id="PS50967"/>
    </source>
</evidence>
<dbReference type="GO" id="GO:0006281">
    <property type="term" value="P:DNA repair"/>
    <property type="evidence" value="ECO:0007669"/>
    <property type="project" value="UniProtKB-KW"/>
</dbReference>
<dbReference type="SMART" id="SM00341">
    <property type="entry name" value="HRDC"/>
    <property type="match status" value="1"/>
</dbReference>
<evidence type="ECO:0000313" key="21">
    <source>
        <dbReference type="EMBL" id="QDR81089.1"/>
    </source>
</evidence>
<dbReference type="GO" id="GO:0006260">
    <property type="term" value="P:DNA replication"/>
    <property type="evidence" value="ECO:0007669"/>
    <property type="project" value="InterPro"/>
</dbReference>
<dbReference type="GO" id="GO:0003677">
    <property type="term" value="F:DNA binding"/>
    <property type="evidence" value="ECO:0007669"/>
    <property type="project" value="UniProtKB-KW"/>
</dbReference>
<dbReference type="SUPFAM" id="SSF52540">
    <property type="entry name" value="P-loop containing nucleoside triphosphate hydrolases"/>
    <property type="match status" value="1"/>
</dbReference>
<dbReference type="InterPro" id="IPR032284">
    <property type="entry name" value="RecQ_Zn-bd"/>
</dbReference>
<dbReference type="FunFam" id="3.40.50.300:FF:000296">
    <property type="entry name" value="ATP-dependent DNA helicase RecQ"/>
    <property type="match status" value="1"/>
</dbReference>
<keyword evidence="6" id="KW-0227">DNA damage</keyword>
<dbReference type="Pfam" id="PF00570">
    <property type="entry name" value="HRDC"/>
    <property type="match status" value="1"/>
</dbReference>
<dbReference type="OrthoDB" id="9763310at2"/>
<evidence type="ECO:0000256" key="5">
    <source>
        <dbReference type="ARBA" id="ARBA00022741"/>
    </source>
</evidence>
<evidence type="ECO:0000256" key="9">
    <source>
        <dbReference type="ARBA" id="ARBA00022833"/>
    </source>
</evidence>
<evidence type="ECO:0000256" key="2">
    <source>
        <dbReference type="ARBA" id="ARBA00001947"/>
    </source>
</evidence>
<dbReference type="Pfam" id="PF00270">
    <property type="entry name" value="DEAD"/>
    <property type="match status" value="1"/>
</dbReference>
<dbReference type="Pfam" id="PF09382">
    <property type="entry name" value="RQC"/>
    <property type="match status" value="1"/>
</dbReference>
<keyword evidence="13" id="KW-0234">DNA repair</keyword>
<dbReference type="NCBIfam" id="TIGR00614">
    <property type="entry name" value="recQ_fam"/>
    <property type="match status" value="1"/>
</dbReference>
<dbReference type="GO" id="GO:0030894">
    <property type="term" value="C:replisome"/>
    <property type="evidence" value="ECO:0007669"/>
    <property type="project" value="TreeGrafter"/>
</dbReference>
<dbReference type="PROSITE" id="PS51192">
    <property type="entry name" value="HELICASE_ATP_BIND_1"/>
    <property type="match status" value="1"/>
</dbReference>
<accession>A0A517DUR0</accession>